<evidence type="ECO:0000313" key="2">
    <source>
        <dbReference type="EMBL" id="TGY38464.1"/>
    </source>
</evidence>
<organism evidence="2 3">
    <name type="scientific">Microbacterium laevaniformans</name>
    <dbReference type="NCBI Taxonomy" id="36807"/>
    <lineage>
        <taxon>Bacteria</taxon>
        <taxon>Bacillati</taxon>
        <taxon>Actinomycetota</taxon>
        <taxon>Actinomycetes</taxon>
        <taxon>Micrococcales</taxon>
        <taxon>Microbacteriaceae</taxon>
        <taxon>Microbacterium</taxon>
    </lineage>
</organism>
<dbReference type="OrthoDB" id="2060945at2"/>
<dbReference type="AlphaFoldDB" id="A0A4S2DCV4"/>
<accession>A0A4S2DCV4</accession>
<dbReference type="Gene3D" id="3.40.50.1110">
    <property type="entry name" value="SGNH hydrolase"/>
    <property type="match status" value="1"/>
</dbReference>
<dbReference type="RefSeq" id="WP_135948826.1">
    <property type="nucleotide sequence ID" value="NZ_SRYO01000002.1"/>
</dbReference>
<comment type="caution">
    <text evidence="2">The sequence shown here is derived from an EMBL/GenBank/DDBJ whole genome shotgun (WGS) entry which is preliminary data.</text>
</comment>
<evidence type="ECO:0000259" key="1">
    <source>
        <dbReference type="Pfam" id="PF13472"/>
    </source>
</evidence>
<dbReference type="SUPFAM" id="SSF52266">
    <property type="entry name" value="SGNH hydrolase"/>
    <property type="match status" value="1"/>
</dbReference>
<dbReference type="InterPro" id="IPR036514">
    <property type="entry name" value="SGNH_hydro_sf"/>
</dbReference>
<reference evidence="2 3" key="1">
    <citation type="submission" date="2019-04" db="EMBL/GenBank/DDBJ databases">
        <title>Microbes associate with the intestines of laboratory mice.</title>
        <authorList>
            <person name="Navarre W."/>
            <person name="Wong E."/>
            <person name="Huang K."/>
            <person name="Tropini C."/>
            <person name="Ng K."/>
            <person name="Yu B."/>
        </authorList>
    </citation>
    <scope>NUCLEOTIDE SEQUENCE [LARGE SCALE GENOMIC DNA]</scope>
    <source>
        <strain evidence="2 3">NM46_B2-13</strain>
    </source>
</reference>
<name>A0A4S2DCV4_9MICO</name>
<dbReference type="Pfam" id="PF13472">
    <property type="entry name" value="Lipase_GDSL_2"/>
    <property type="match status" value="1"/>
</dbReference>
<protein>
    <recommendedName>
        <fullName evidence="1">SGNH hydrolase-type esterase domain-containing protein</fullName>
    </recommendedName>
</protein>
<sequence length="405" mass="43082">MTTPLTPSRIGIGEVVRLGDAEVLLEGHLDVDDSRGIRPLRLPRRTWAHFPPNGEILRAITANASGVRVRFTTAATTLNLTMRCTQLHFAELAGPVNDVVVEVEGEPVHVVRAPVTDIRRLSWIGDAATDEPASEPATLEIALGDAGGPGPRTVTVWLPQGMMVDLLDLRADAPVVAAEPSPAPVWIHHGSSISHCVETPSPTGVWPVIAARTSDLSLINLGFGGQCMLDPFVADTIAATPADVITLKVGINIVGARSFDQRTFTPAVHGFLDRVRAGHPDTPIVLASSILWPGSEDTPGPSDVEFFDDGHVRCYAAGDADDVARGALTMTESRRQLAEVVRVRAASGERIAYLDGLSLYGADDQERYTLPDSLHPDTELYAEIAARFSAAVFGADGLVPRAGLG</sequence>
<proteinExistence type="predicted"/>
<evidence type="ECO:0000313" key="3">
    <source>
        <dbReference type="Proteomes" id="UP000309893"/>
    </source>
</evidence>
<dbReference type="InterPro" id="IPR013830">
    <property type="entry name" value="SGNH_hydro"/>
</dbReference>
<dbReference type="EMBL" id="SRYO01000002">
    <property type="protein sequence ID" value="TGY38464.1"/>
    <property type="molecule type" value="Genomic_DNA"/>
</dbReference>
<gene>
    <name evidence="2" type="ORF">E5344_04315</name>
</gene>
<dbReference type="Gene3D" id="2.60.120.260">
    <property type="entry name" value="Galactose-binding domain-like"/>
    <property type="match status" value="1"/>
</dbReference>
<feature type="domain" description="SGNH hydrolase-type esterase" evidence="1">
    <location>
        <begin position="190"/>
        <end position="382"/>
    </location>
</feature>
<dbReference type="Proteomes" id="UP000309893">
    <property type="component" value="Unassembled WGS sequence"/>
</dbReference>